<dbReference type="RefSeq" id="WP_281814991.1">
    <property type="nucleotide sequence ID" value="NZ_BRLB01000004.1"/>
</dbReference>
<dbReference type="SUPFAM" id="SSF55729">
    <property type="entry name" value="Acyl-CoA N-acyltransferases (Nat)"/>
    <property type="match status" value="1"/>
</dbReference>
<dbReference type="PROSITE" id="PS51186">
    <property type="entry name" value="GNAT"/>
    <property type="match status" value="1"/>
</dbReference>
<gene>
    <name evidence="2" type="ORF">SH1V18_19660</name>
</gene>
<dbReference type="EMBL" id="BRLB01000004">
    <property type="protein sequence ID" value="GKX29486.1"/>
    <property type="molecule type" value="Genomic_DNA"/>
</dbReference>
<dbReference type="PANTHER" id="PTHR43415">
    <property type="entry name" value="SPERMIDINE N(1)-ACETYLTRANSFERASE"/>
    <property type="match status" value="1"/>
</dbReference>
<accession>A0A9W5YBK7</accession>
<sequence length="159" mass="18406">MNFELRIRTESDTQEFLTWSYEGEYSFYDNAIQQEKIDNIKSLTGSDKAFSVYNEKNELVGNCEFYDVGDDGVLFYAVGVQMKPSLTGQGHGLTFCKAIIEHGRKTLGFNELGIAVADFNKRARRVYEKLGFEFVEDQVWNIRGNDYKFIIMEKNFITQ</sequence>
<name>A0A9W5YBK7_9FIRM</name>
<dbReference type="AlphaFoldDB" id="A0A9W5YBK7"/>
<dbReference type="Proteomes" id="UP001144256">
    <property type="component" value="Unassembled WGS sequence"/>
</dbReference>
<dbReference type="PANTHER" id="PTHR43415:SF3">
    <property type="entry name" value="GNAT-FAMILY ACETYLTRANSFERASE"/>
    <property type="match status" value="1"/>
</dbReference>
<dbReference type="Gene3D" id="3.40.630.30">
    <property type="match status" value="1"/>
</dbReference>
<proteinExistence type="predicted"/>
<comment type="caution">
    <text evidence="2">The sequence shown here is derived from an EMBL/GenBank/DDBJ whole genome shotgun (WGS) entry which is preliminary data.</text>
</comment>
<dbReference type="InterPro" id="IPR016181">
    <property type="entry name" value="Acyl_CoA_acyltransferase"/>
</dbReference>
<feature type="domain" description="N-acetyltransferase" evidence="1">
    <location>
        <begin position="3"/>
        <end position="157"/>
    </location>
</feature>
<dbReference type="Pfam" id="PF13302">
    <property type="entry name" value="Acetyltransf_3"/>
    <property type="match status" value="1"/>
</dbReference>
<evidence type="ECO:0000259" key="1">
    <source>
        <dbReference type="PROSITE" id="PS51186"/>
    </source>
</evidence>
<organism evidence="2 3">
    <name type="scientific">Vallitalea longa</name>
    <dbReference type="NCBI Taxonomy" id="2936439"/>
    <lineage>
        <taxon>Bacteria</taxon>
        <taxon>Bacillati</taxon>
        <taxon>Bacillota</taxon>
        <taxon>Clostridia</taxon>
        <taxon>Lachnospirales</taxon>
        <taxon>Vallitaleaceae</taxon>
        <taxon>Vallitalea</taxon>
    </lineage>
</organism>
<dbReference type="GO" id="GO:0016747">
    <property type="term" value="F:acyltransferase activity, transferring groups other than amino-acyl groups"/>
    <property type="evidence" value="ECO:0007669"/>
    <property type="project" value="InterPro"/>
</dbReference>
<keyword evidence="3" id="KW-1185">Reference proteome</keyword>
<protein>
    <submittedName>
        <fullName evidence="2">N-acetyltransferase</fullName>
    </submittedName>
</protein>
<evidence type="ECO:0000313" key="2">
    <source>
        <dbReference type="EMBL" id="GKX29486.1"/>
    </source>
</evidence>
<reference evidence="2" key="1">
    <citation type="submission" date="2022-06" db="EMBL/GenBank/DDBJ databases">
        <title>Vallitalea longa sp. nov., an anaerobic bacterium isolated from marine sediment.</title>
        <authorList>
            <person name="Hirano S."/>
            <person name="Terahara T."/>
            <person name="Mori K."/>
            <person name="Hamada M."/>
            <person name="Matsumoto R."/>
            <person name="Kobayashi T."/>
        </authorList>
    </citation>
    <scope>NUCLEOTIDE SEQUENCE</scope>
    <source>
        <strain evidence="2">SH18-1</strain>
    </source>
</reference>
<dbReference type="InterPro" id="IPR000182">
    <property type="entry name" value="GNAT_dom"/>
</dbReference>
<evidence type="ECO:0000313" key="3">
    <source>
        <dbReference type="Proteomes" id="UP001144256"/>
    </source>
</evidence>